<accession>A0A2V1D1I3</accession>
<name>A0A2V1D1I3_9PLEO</name>
<gene>
    <name evidence="2" type="ORF">DM02DRAFT_664333</name>
</gene>
<organism evidence="2 3">
    <name type="scientific">Periconia macrospinosa</name>
    <dbReference type="NCBI Taxonomy" id="97972"/>
    <lineage>
        <taxon>Eukaryota</taxon>
        <taxon>Fungi</taxon>
        <taxon>Dikarya</taxon>
        <taxon>Ascomycota</taxon>
        <taxon>Pezizomycotina</taxon>
        <taxon>Dothideomycetes</taxon>
        <taxon>Pleosporomycetidae</taxon>
        <taxon>Pleosporales</taxon>
        <taxon>Massarineae</taxon>
        <taxon>Periconiaceae</taxon>
        <taxon>Periconia</taxon>
    </lineage>
</organism>
<feature type="compositionally biased region" description="Low complexity" evidence="1">
    <location>
        <begin position="1"/>
        <end position="18"/>
    </location>
</feature>
<reference evidence="2 3" key="1">
    <citation type="journal article" date="2018" name="Sci. Rep.">
        <title>Comparative genomics provides insights into the lifestyle and reveals functional heterogeneity of dark septate endophytic fungi.</title>
        <authorList>
            <person name="Knapp D.G."/>
            <person name="Nemeth J.B."/>
            <person name="Barry K."/>
            <person name="Hainaut M."/>
            <person name="Henrissat B."/>
            <person name="Johnson J."/>
            <person name="Kuo A."/>
            <person name="Lim J.H.P."/>
            <person name="Lipzen A."/>
            <person name="Nolan M."/>
            <person name="Ohm R.A."/>
            <person name="Tamas L."/>
            <person name="Grigoriev I.V."/>
            <person name="Spatafora J.W."/>
            <person name="Nagy L.G."/>
            <person name="Kovacs G.M."/>
        </authorList>
    </citation>
    <scope>NUCLEOTIDE SEQUENCE [LARGE SCALE GENOMIC DNA]</scope>
    <source>
        <strain evidence="2 3">DSE2036</strain>
    </source>
</reference>
<keyword evidence="3" id="KW-1185">Reference proteome</keyword>
<dbReference type="EMBL" id="KZ805955">
    <property type="protein sequence ID" value="PVH91114.1"/>
    <property type="molecule type" value="Genomic_DNA"/>
</dbReference>
<evidence type="ECO:0000313" key="2">
    <source>
        <dbReference type="EMBL" id="PVH91114.1"/>
    </source>
</evidence>
<sequence>MASSSQQPADSASQSQVSVEPAPDAESVPSKVFNFDYIFRAAYPNKGQLCFRMIH</sequence>
<evidence type="ECO:0000313" key="3">
    <source>
        <dbReference type="Proteomes" id="UP000244855"/>
    </source>
</evidence>
<dbReference type="Proteomes" id="UP000244855">
    <property type="component" value="Unassembled WGS sequence"/>
</dbReference>
<evidence type="ECO:0000256" key="1">
    <source>
        <dbReference type="SAM" id="MobiDB-lite"/>
    </source>
</evidence>
<proteinExistence type="predicted"/>
<dbReference type="AlphaFoldDB" id="A0A2V1D1I3"/>
<feature type="region of interest" description="Disordered" evidence="1">
    <location>
        <begin position="1"/>
        <end position="27"/>
    </location>
</feature>
<protein>
    <submittedName>
        <fullName evidence="2">Uncharacterized protein</fullName>
    </submittedName>
</protein>
<dbReference type="OrthoDB" id="5020773at2759"/>